<dbReference type="PROSITE" id="PS50097">
    <property type="entry name" value="BTB"/>
    <property type="match status" value="1"/>
</dbReference>
<dbReference type="InterPro" id="IPR017096">
    <property type="entry name" value="BTB-kelch_protein"/>
</dbReference>
<evidence type="ECO:0000256" key="2">
    <source>
        <dbReference type="ARBA" id="ARBA00022737"/>
    </source>
</evidence>
<name>A0ABR0ZMP0_HUSHU</name>
<dbReference type="InterPro" id="IPR000210">
    <property type="entry name" value="BTB/POZ_dom"/>
</dbReference>
<dbReference type="Pfam" id="PF07707">
    <property type="entry name" value="BACK"/>
    <property type="match status" value="1"/>
</dbReference>
<keyword evidence="2" id="KW-0677">Repeat</keyword>
<organism evidence="4 5">
    <name type="scientific">Huso huso</name>
    <name type="common">Beluga</name>
    <name type="synonym">Acipenser huso</name>
    <dbReference type="NCBI Taxonomy" id="61971"/>
    <lineage>
        <taxon>Eukaryota</taxon>
        <taxon>Metazoa</taxon>
        <taxon>Chordata</taxon>
        <taxon>Craniata</taxon>
        <taxon>Vertebrata</taxon>
        <taxon>Euteleostomi</taxon>
        <taxon>Actinopterygii</taxon>
        <taxon>Chondrostei</taxon>
        <taxon>Acipenseriformes</taxon>
        <taxon>Acipenseridae</taxon>
        <taxon>Huso</taxon>
    </lineage>
</organism>
<dbReference type="SUPFAM" id="SSF117281">
    <property type="entry name" value="Kelch motif"/>
    <property type="match status" value="1"/>
</dbReference>
<proteinExistence type="predicted"/>
<dbReference type="InterPro" id="IPR030589">
    <property type="entry name" value="BTB/POZ_KBTBD3"/>
</dbReference>
<dbReference type="SMART" id="SM00225">
    <property type="entry name" value="BTB"/>
    <property type="match status" value="1"/>
</dbReference>
<sequence>MADMENMCDPIRRAVCNGVAENNTVVLVVEDHGRQILTILQNFREENLFFDFRILVKDETILCHRCVLAACSDFFRAMFAVNMRERDAGSVTMNNLSPKAVRAFLDFAYTGKTEITEENVEMFFQLSSFLQVAILSKACSGFLIKTIDLTNCLQLLSLSEGYGSTRLYDHTLDFVVQHFHSLTKSSDFLEMNVEILKKCLKADKLSIPDEETVLKVLLQWTKHDLENRQKLFPHLIKLIRLHQMPKETLEDFSRSESLLASNMECTETIREVTQSLQELSGIFNDARPSTTDKYIYVHKTEENGKIQHTFCYNIETDHWKELPKTHIVDLSGSSFASFGEKLFVTGGCKGNCCRAVRVHIAESFHDATDETWCYCPVQNDLFLVPPMKKPRTMHTSVTALNNIYVIGGKTRGPRNTKSLLDVEVYNPLSKEWKSVGPLPRGIYYPEACACESVIYVLGSELETSDIFNPSLDCFFRYNASTDQWSELVAEFGQFFHAILVKAVPVNNTLYICDLSTYKVYSFCPETCVWKGEGSFECAGFNAGAIGIADKIYILGGDYAPDEITDEVQVYHSNRSEWEEVSPMPRALTEFHCHVMQFNRYRDPWKSNPEM</sequence>
<protein>
    <submittedName>
        <fullName evidence="4">Kelch repeat and BTB domain-containing protein 3</fullName>
    </submittedName>
</protein>
<dbReference type="SMART" id="SM00875">
    <property type="entry name" value="BACK"/>
    <property type="match status" value="1"/>
</dbReference>
<dbReference type="SUPFAM" id="SSF54695">
    <property type="entry name" value="POZ domain"/>
    <property type="match status" value="1"/>
</dbReference>
<evidence type="ECO:0000313" key="5">
    <source>
        <dbReference type="Proteomes" id="UP001369086"/>
    </source>
</evidence>
<dbReference type="InterPro" id="IPR015915">
    <property type="entry name" value="Kelch-typ_b-propeller"/>
</dbReference>
<accession>A0ABR0ZMP0</accession>
<dbReference type="InterPro" id="IPR006652">
    <property type="entry name" value="Kelch_1"/>
</dbReference>
<dbReference type="PIRSF" id="PIRSF037037">
    <property type="entry name" value="Kelch-like_protein_gigaxonin"/>
    <property type="match status" value="1"/>
</dbReference>
<dbReference type="Proteomes" id="UP001369086">
    <property type="component" value="Unassembled WGS sequence"/>
</dbReference>
<dbReference type="Gene3D" id="1.25.40.420">
    <property type="match status" value="1"/>
</dbReference>
<dbReference type="Pfam" id="PF00651">
    <property type="entry name" value="BTB"/>
    <property type="match status" value="1"/>
</dbReference>
<dbReference type="SMART" id="SM00612">
    <property type="entry name" value="Kelch"/>
    <property type="match status" value="3"/>
</dbReference>
<dbReference type="PANTHER" id="PTHR24412:SF418">
    <property type="entry name" value="KELCH REPEAT AND BTB DOMAIN-CONTAINING PROTEIN 3"/>
    <property type="match status" value="1"/>
</dbReference>
<feature type="domain" description="BTB" evidence="3">
    <location>
        <begin position="50"/>
        <end position="117"/>
    </location>
</feature>
<dbReference type="InterPro" id="IPR047062">
    <property type="entry name" value="KBTBD3_BACK"/>
</dbReference>
<gene>
    <name evidence="4" type="ORF">HHUSO_G11877</name>
</gene>
<dbReference type="InterPro" id="IPR011333">
    <property type="entry name" value="SKP1/BTB/POZ_sf"/>
</dbReference>
<evidence type="ECO:0000313" key="4">
    <source>
        <dbReference type="EMBL" id="KAK6485954.1"/>
    </source>
</evidence>
<evidence type="ECO:0000256" key="1">
    <source>
        <dbReference type="ARBA" id="ARBA00022441"/>
    </source>
</evidence>
<comment type="caution">
    <text evidence="4">The sequence shown here is derived from an EMBL/GenBank/DDBJ whole genome shotgun (WGS) entry which is preliminary data.</text>
</comment>
<reference evidence="4 5" key="1">
    <citation type="submission" date="2021-05" db="EMBL/GenBank/DDBJ databases">
        <authorList>
            <person name="Zahm M."/>
            <person name="Klopp C."/>
            <person name="Cabau C."/>
            <person name="Kuhl H."/>
            <person name="Suciu R."/>
            <person name="Ciorpac M."/>
            <person name="Holostenco D."/>
            <person name="Gessner J."/>
            <person name="Wuertz S."/>
            <person name="Hohne C."/>
            <person name="Stock M."/>
            <person name="Gislard M."/>
            <person name="Lluch J."/>
            <person name="Milhes M."/>
            <person name="Lampietro C."/>
            <person name="Lopez Roques C."/>
            <person name="Donnadieu C."/>
            <person name="Du K."/>
            <person name="Schartl M."/>
            <person name="Guiguen Y."/>
        </authorList>
    </citation>
    <scope>NUCLEOTIDE SEQUENCE [LARGE SCALE GENOMIC DNA]</scope>
    <source>
        <strain evidence="4">Hh-F2</strain>
        <tissue evidence="4">Blood</tissue>
    </source>
</reference>
<dbReference type="Gene3D" id="3.30.710.10">
    <property type="entry name" value="Potassium Channel Kv1.1, Chain A"/>
    <property type="match status" value="1"/>
</dbReference>
<dbReference type="Pfam" id="PF01344">
    <property type="entry name" value="Kelch_1"/>
    <property type="match status" value="2"/>
</dbReference>
<dbReference type="PANTHER" id="PTHR24412">
    <property type="entry name" value="KELCH PROTEIN"/>
    <property type="match status" value="1"/>
</dbReference>
<keyword evidence="5" id="KW-1185">Reference proteome</keyword>
<keyword evidence="1" id="KW-0880">Kelch repeat</keyword>
<dbReference type="CDD" id="cd18480">
    <property type="entry name" value="BACK_KBTBD3"/>
    <property type="match status" value="1"/>
</dbReference>
<dbReference type="EMBL" id="JAHFZB010000009">
    <property type="protein sequence ID" value="KAK6485954.1"/>
    <property type="molecule type" value="Genomic_DNA"/>
</dbReference>
<dbReference type="CDD" id="cd18271">
    <property type="entry name" value="BTB_POZ_KBTBD3_BKLHD3"/>
    <property type="match status" value="1"/>
</dbReference>
<dbReference type="Gene3D" id="2.120.10.80">
    <property type="entry name" value="Kelch-type beta propeller"/>
    <property type="match status" value="1"/>
</dbReference>
<evidence type="ECO:0000259" key="3">
    <source>
        <dbReference type="PROSITE" id="PS50097"/>
    </source>
</evidence>
<dbReference type="InterPro" id="IPR011705">
    <property type="entry name" value="BACK"/>
</dbReference>